<dbReference type="Proteomes" id="UP000182235">
    <property type="component" value="Unassembled WGS sequence"/>
</dbReference>
<protein>
    <submittedName>
        <fullName evidence="1">Uncharacterized protein</fullName>
    </submittedName>
</protein>
<sequence length="162" mass="17556">MVARTVQQYTQSGVAHFPIEDKVQTKKRDSCWIRAAVRARQRIESDIIIISRTNALQPYGYAEAIARFKAAREVSADVAFLEGVTTKEQARRVVEDLVPMLCLLNVVESGTPPSMTADKIKALGAKIMIVTNAALAPAYASIKAVVEGLNTTGVLSSGVEDH</sequence>
<evidence type="ECO:0000313" key="1">
    <source>
        <dbReference type="EMBL" id="OJD16261.1"/>
    </source>
</evidence>
<dbReference type="SUPFAM" id="SSF51621">
    <property type="entry name" value="Phosphoenolpyruvate/pyruvate domain"/>
    <property type="match status" value="1"/>
</dbReference>
<evidence type="ECO:0000313" key="2">
    <source>
        <dbReference type="Proteomes" id="UP000182235"/>
    </source>
</evidence>
<organism evidence="1 2">
    <name type="scientific">Emergomyces pasteurianus Ep9510</name>
    <dbReference type="NCBI Taxonomy" id="1447872"/>
    <lineage>
        <taxon>Eukaryota</taxon>
        <taxon>Fungi</taxon>
        <taxon>Dikarya</taxon>
        <taxon>Ascomycota</taxon>
        <taxon>Pezizomycotina</taxon>
        <taxon>Eurotiomycetes</taxon>
        <taxon>Eurotiomycetidae</taxon>
        <taxon>Onygenales</taxon>
        <taxon>Ajellomycetaceae</taxon>
        <taxon>Emergomyces</taxon>
    </lineage>
</organism>
<dbReference type="Gene3D" id="3.20.20.60">
    <property type="entry name" value="Phosphoenolpyruvate-binding domains"/>
    <property type="match status" value="1"/>
</dbReference>
<accession>A0A1J9QM30</accession>
<comment type="caution">
    <text evidence="1">The sequence shown here is derived from an EMBL/GenBank/DDBJ whole genome shotgun (WGS) entry which is preliminary data.</text>
</comment>
<dbReference type="PANTHER" id="PTHR42905">
    <property type="entry name" value="PHOSPHOENOLPYRUVATE CARBOXYLASE"/>
    <property type="match status" value="1"/>
</dbReference>
<name>A0A1J9QM30_9EURO</name>
<dbReference type="OrthoDB" id="4192499at2759"/>
<dbReference type="VEuPathDB" id="FungiDB:AJ78_03552"/>
<proteinExistence type="predicted"/>
<gene>
    <name evidence="1" type="ORF">AJ78_03552</name>
</gene>
<dbReference type="Pfam" id="PF13714">
    <property type="entry name" value="PEP_mutase"/>
    <property type="match status" value="1"/>
</dbReference>
<dbReference type="GO" id="GO:0003824">
    <property type="term" value="F:catalytic activity"/>
    <property type="evidence" value="ECO:0007669"/>
    <property type="project" value="InterPro"/>
</dbReference>
<dbReference type="STRING" id="1447872.A0A1J9QM30"/>
<dbReference type="PANTHER" id="PTHR42905:SF2">
    <property type="entry name" value="PHOSPHOENOLPYRUVATE CARBOXYLASE FAMILY PROTEIN"/>
    <property type="match status" value="1"/>
</dbReference>
<dbReference type="InterPro" id="IPR015813">
    <property type="entry name" value="Pyrv/PenolPyrv_kinase-like_dom"/>
</dbReference>
<reference evidence="1 2" key="1">
    <citation type="submission" date="2015-07" db="EMBL/GenBank/DDBJ databases">
        <title>Emmonsia species relationships and genome sequence.</title>
        <authorList>
            <consortium name="The Broad Institute Genomics Platform"/>
            <person name="Cuomo C.A."/>
            <person name="Munoz J.F."/>
            <person name="Imamovic A."/>
            <person name="Priest M.E."/>
            <person name="Young S."/>
            <person name="Clay O.K."/>
            <person name="McEwen J.G."/>
        </authorList>
    </citation>
    <scope>NUCLEOTIDE SEQUENCE [LARGE SCALE GENOMIC DNA]</scope>
    <source>
        <strain evidence="1 2">UAMH 9510</strain>
    </source>
</reference>
<dbReference type="EMBL" id="LGRN01000116">
    <property type="protein sequence ID" value="OJD16261.1"/>
    <property type="molecule type" value="Genomic_DNA"/>
</dbReference>
<dbReference type="AlphaFoldDB" id="A0A1J9QM30"/>
<dbReference type="InterPro" id="IPR040442">
    <property type="entry name" value="Pyrv_kinase-like_dom_sf"/>
</dbReference>
<keyword evidence="2" id="KW-1185">Reference proteome</keyword>